<feature type="domain" description="N-acetyltransferase" evidence="1">
    <location>
        <begin position="13"/>
        <end position="174"/>
    </location>
</feature>
<protein>
    <submittedName>
        <fullName evidence="2">GCN5-related N-acetyltransferase</fullName>
    </submittedName>
</protein>
<dbReference type="Gene3D" id="3.40.630.30">
    <property type="match status" value="1"/>
</dbReference>
<dbReference type="SUPFAM" id="SSF55729">
    <property type="entry name" value="Acyl-CoA N-acyltransferases (Nat)"/>
    <property type="match status" value="1"/>
</dbReference>
<dbReference type="Pfam" id="PF13302">
    <property type="entry name" value="Acetyltransf_3"/>
    <property type="match status" value="1"/>
</dbReference>
<keyword evidence="3" id="KW-1185">Reference proteome</keyword>
<dbReference type="STRING" id="526218.Sterm_2425"/>
<dbReference type="PROSITE" id="PS51186">
    <property type="entry name" value="GNAT"/>
    <property type="match status" value="1"/>
</dbReference>
<dbReference type="GO" id="GO:0016747">
    <property type="term" value="F:acyltransferase activity, transferring groups other than amino-acyl groups"/>
    <property type="evidence" value="ECO:0007669"/>
    <property type="project" value="InterPro"/>
</dbReference>
<dbReference type="EMBL" id="CP001739">
    <property type="protein sequence ID" value="ACZ09278.1"/>
    <property type="molecule type" value="Genomic_DNA"/>
</dbReference>
<dbReference type="HOGENOM" id="CLU_013985_3_2_0"/>
<gene>
    <name evidence="2" type="ordered locus">Sterm_2425</name>
</gene>
<evidence type="ECO:0000313" key="2">
    <source>
        <dbReference type="EMBL" id="ACZ09278.1"/>
    </source>
</evidence>
<dbReference type="AlphaFoldDB" id="D1ALD5"/>
<reference evidence="3" key="1">
    <citation type="submission" date="2009-09" db="EMBL/GenBank/DDBJ databases">
        <title>The complete chromosome of Sebaldella termitidis ATCC 33386.</title>
        <authorList>
            <consortium name="US DOE Joint Genome Institute (JGI-PGF)"/>
            <person name="Lucas S."/>
            <person name="Copeland A."/>
            <person name="Lapidus A."/>
            <person name="Glavina del Rio T."/>
            <person name="Dalin E."/>
            <person name="Tice H."/>
            <person name="Bruce D."/>
            <person name="Goodwin L."/>
            <person name="Pitluck S."/>
            <person name="Kyrpides N."/>
            <person name="Mavromatis K."/>
            <person name="Ivanova N."/>
            <person name="Mikhailova N."/>
            <person name="Sims D."/>
            <person name="Meincke L."/>
            <person name="Brettin T."/>
            <person name="Detter J.C."/>
            <person name="Han C."/>
            <person name="Larimer F."/>
            <person name="Land M."/>
            <person name="Hauser L."/>
            <person name="Markowitz V."/>
            <person name="Cheng J.F."/>
            <person name="Hugenholtz P."/>
            <person name="Woyke T."/>
            <person name="Wu D."/>
            <person name="Eisen J.A."/>
        </authorList>
    </citation>
    <scope>NUCLEOTIDE SEQUENCE [LARGE SCALE GENOMIC DNA]</scope>
    <source>
        <strain evidence="3">ATCC 33386 / NCTC 11300</strain>
    </source>
</reference>
<dbReference type="PANTHER" id="PTHR43415">
    <property type="entry name" value="SPERMIDINE N(1)-ACETYLTRANSFERASE"/>
    <property type="match status" value="1"/>
</dbReference>
<reference evidence="2 3" key="2">
    <citation type="journal article" date="2010" name="Stand. Genomic Sci.">
        <title>Complete genome sequence of Sebaldella termitidis type strain (NCTC 11300).</title>
        <authorList>
            <person name="Harmon-Smith M."/>
            <person name="Celia L."/>
            <person name="Chertkov O."/>
            <person name="Lapidus A."/>
            <person name="Copeland A."/>
            <person name="Glavina Del Rio T."/>
            <person name="Nolan M."/>
            <person name="Lucas S."/>
            <person name="Tice H."/>
            <person name="Cheng J.F."/>
            <person name="Han C."/>
            <person name="Detter J.C."/>
            <person name="Bruce D."/>
            <person name="Goodwin L."/>
            <person name="Pitluck S."/>
            <person name="Pati A."/>
            <person name="Liolios K."/>
            <person name="Ivanova N."/>
            <person name="Mavromatis K."/>
            <person name="Mikhailova N."/>
            <person name="Chen A."/>
            <person name="Palaniappan K."/>
            <person name="Land M."/>
            <person name="Hauser L."/>
            <person name="Chang Y.J."/>
            <person name="Jeffries C.D."/>
            <person name="Brettin T."/>
            <person name="Goker M."/>
            <person name="Beck B."/>
            <person name="Bristow J."/>
            <person name="Eisen J.A."/>
            <person name="Markowitz V."/>
            <person name="Hugenholtz P."/>
            <person name="Kyrpides N.C."/>
            <person name="Klenk H.P."/>
            <person name="Chen F."/>
        </authorList>
    </citation>
    <scope>NUCLEOTIDE SEQUENCE [LARGE SCALE GENOMIC DNA]</scope>
    <source>
        <strain evidence="3">ATCC 33386 / NCTC 11300</strain>
    </source>
</reference>
<accession>D1ALD5</accession>
<dbReference type="InterPro" id="IPR016181">
    <property type="entry name" value="Acyl_CoA_acyltransferase"/>
</dbReference>
<dbReference type="Proteomes" id="UP000000845">
    <property type="component" value="Chromosome"/>
</dbReference>
<dbReference type="eggNOG" id="COG1670">
    <property type="taxonomic scope" value="Bacteria"/>
</dbReference>
<evidence type="ECO:0000313" key="3">
    <source>
        <dbReference type="Proteomes" id="UP000000845"/>
    </source>
</evidence>
<dbReference type="RefSeq" id="WP_012861872.1">
    <property type="nucleotide sequence ID" value="NC_013517.1"/>
</dbReference>
<evidence type="ECO:0000259" key="1">
    <source>
        <dbReference type="PROSITE" id="PS51186"/>
    </source>
</evidence>
<proteinExistence type="predicted"/>
<sequence>MAEFYKKIIGERCYLSPISMEDVPKYTSWLNDFEVVVSTTLYSRIVDVEAESAALAELKKGYNFAIRLNQTNELIGNIGLNDVDFLHRTAELGIIIGNKTYWKQGYGKEAIELLLDFTFNILNIKNVYLKVYEFNVPGIKLYEKVGFKIAGRLRKALEINGNRYDLILMDILAEEYKSVYVDKVFAKRFGVVKE</sequence>
<name>D1ALD5_SEBTE</name>
<dbReference type="InterPro" id="IPR000182">
    <property type="entry name" value="GNAT_dom"/>
</dbReference>
<organism evidence="2 3">
    <name type="scientific">Sebaldella termitidis (strain ATCC 33386 / NCTC 11300)</name>
    <dbReference type="NCBI Taxonomy" id="526218"/>
    <lineage>
        <taxon>Bacteria</taxon>
        <taxon>Fusobacteriati</taxon>
        <taxon>Fusobacteriota</taxon>
        <taxon>Fusobacteriia</taxon>
        <taxon>Fusobacteriales</taxon>
        <taxon>Leptotrichiaceae</taxon>
        <taxon>Sebaldella</taxon>
    </lineage>
</organism>
<dbReference type="KEGG" id="str:Sterm_2425"/>
<dbReference type="PANTHER" id="PTHR43415:SF3">
    <property type="entry name" value="GNAT-FAMILY ACETYLTRANSFERASE"/>
    <property type="match status" value="1"/>
</dbReference>